<dbReference type="GO" id="GO:0003723">
    <property type="term" value="F:RNA binding"/>
    <property type="evidence" value="ECO:0007669"/>
    <property type="project" value="UniProtKB-UniRule"/>
</dbReference>
<comment type="subcellular location">
    <subcellularLocation>
        <location evidence="5">Nucleus</location>
    </subcellularLocation>
</comment>
<dbReference type="GO" id="GO:0000398">
    <property type="term" value="P:mRNA splicing, via spliceosome"/>
    <property type="evidence" value="ECO:0007669"/>
    <property type="project" value="InterPro"/>
</dbReference>
<keyword evidence="5" id="KW-0507">mRNA processing</keyword>
<evidence type="ECO:0000256" key="1">
    <source>
        <dbReference type="ARBA" id="ARBA00007927"/>
    </source>
</evidence>
<dbReference type="Gene3D" id="2.30.30.100">
    <property type="match status" value="1"/>
</dbReference>
<evidence type="ECO:0000256" key="2">
    <source>
        <dbReference type="ARBA" id="ARBA00022728"/>
    </source>
</evidence>
<name>A0A059F480_9MICR</name>
<dbReference type="PROSITE" id="PS52002">
    <property type="entry name" value="SM"/>
    <property type="match status" value="1"/>
</dbReference>
<protein>
    <recommendedName>
        <fullName evidence="6">Sm domain-containing protein</fullName>
    </recommendedName>
</protein>
<dbReference type="GO" id="GO:0005685">
    <property type="term" value="C:U1 snRNP"/>
    <property type="evidence" value="ECO:0007669"/>
    <property type="project" value="TreeGrafter"/>
</dbReference>
<evidence type="ECO:0000256" key="5">
    <source>
        <dbReference type="PIRNR" id="PIRNR006609"/>
    </source>
</evidence>
<accession>A0A059F480</accession>
<dbReference type="InterPro" id="IPR010920">
    <property type="entry name" value="LSM_dom_sf"/>
</dbReference>
<comment type="similarity">
    <text evidence="1 5">Belongs to the snRNP Sm proteins family. SmF/LSm6 subfamily.</text>
</comment>
<keyword evidence="2 5" id="KW-0747">Spliceosome</keyword>
<proteinExistence type="inferred from homology"/>
<dbReference type="Pfam" id="PF01423">
    <property type="entry name" value="LSM"/>
    <property type="match status" value="1"/>
</dbReference>
<gene>
    <name evidence="7" type="ORF">H312_00816</name>
</gene>
<dbReference type="GO" id="GO:0071013">
    <property type="term" value="C:catalytic step 2 spliceosome"/>
    <property type="evidence" value="ECO:0007669"/>
    <property type="project" value="TreeGrafter"/>
</dbReference>
<dbReference type="InterPro" id="IPR016487">
    <property type="entry name" value="Lsm6/sSmF"/>
</dbReference>
<evidence type="ECO:0000256" key="4">
    <source>
        <dbReference type="ARBA" id="ARBA00023274"/>
    </source>
</evidence>
<evidence type="ECO:0000256" key="3">
    <source>
        <dbReference type="ARBA" id="ARBA00023187"/>
    </source>
</evidence>
<reference evidence="7 8" key="2">
    <citation type="submission" date="2014-03" db="EMBL/GenBank/DDBJ databases">
        <title>The Genome Sequence of Anncaliia algerae insect isolate PRA339.</title>
        <authorList>
            <consortium name="The Broad Institute Genome Sequencing Platform"/>
            <consortium name="The Broad Institute Genome Sequencing Center for Infectious Disease"/>
            <person name="Cuomo C."/>
            <person name="Becnel J."/>
            <person name="Sanscrainte N."/>
            <person name="Walker B."/>
            <person name="Young S.K."/>
            <person name="Zeng Q."/>
            <person name="Gargeya S."/>
            <person name="Fitzgerald M."/>
            <person name="Haas B."/>
            <person name="Abouelleil A."/>
            <person name="Alvarado L."/>
            <person name="Arachchi H.M."/>
            <person name="Berlin A.M."/>
            <person name="Chapman S.B."/>
            <person name="Dewar J."/>
            <person name="Goldberg J."/>
            <person name="Griggs A."/>
            <person name="Gujja S."/>
            <person name="Hansen M."/>
            <person name="Howarth C."/>
            <person name="Imamovic A."/>
            <person name="Larimer J."/>
            <person name="McCowan C."/>
            <person name="Murphy C."/>
            <person name="Neiman D."/>
            <person name="Pearson M."/>
            <person name="Priest M."/>
            <person name="Roberts A."/>
            <person name="Saif S."/>
            <person name="Shea T."/>
            <person name="Sisk P."/>
            <person name="Sykes S."/>
            <person name="Wortman J."/>
            <person name="Nusbaum C."/>
            <person name="Birren B."/>
        </authorList>
    </citation>
    <scope>NUCLEOTIDE SEQUENCE [LARGE SCALE GENOMIC DNA]</scope>
    <source>
        <strain evidence="7 8">PRA339</strain>
    </source>
</reference>
<sequence length="81" mass="9447">MDRPVLENPKQFLLRLVKKRVRISITNNLEYLGVLESVDEYFNVLLSESIELVKNEEQGYVGDILFRCNNVMSITEVNDNQ</sequence>
<keyword evidence="3 5" id="KW-0508">mRNA splicing</keyword>
<keyword evidence="5" id="KW-0539">Nucleus</keyword>
<keyword evidence="5" id="KW-0694">RNA-binding</keyword>
<dbReference type="STRING" id="1288291.A0A059F480"/>
<evidence type="ECO:0000313" key="7">
    <source>
        <dbReference type="EMBL" id="KCZ81776.1"/>
    </source>
</evidence>
<dbReference type="PANTHER" id="PTHR11021:SF0">
    <property type="entry name" value="SMALL NUCLEAR RIBONUCLEOPROTEIN F"/>
    <property type="match status" value="1"/>
</dbReference>
<feature type="domain" description="Sm" evidence="6">
    <location>
        <begin position="8"/>
        <end position="80"/>
    </location>
</feature>
<reference evidence="8" key="1">
    <citation type="submission" date="2013-02" db="EMBL/GenBank/DDBJ databases">
        <authorList>
            <consortium name="The Broad Institute Genome Sequencing Platform"/>
            <person name="Cuomo C."/>
            <person name="Becnel J."/>
            <person name="Sanscrainte N."/>
            <person name="Walker B."/>
            <person name="Young S.K."/>
            <person name="Zeng Q."/>
            <person name="Gargeya S."/>
            <person name="Fitzgerald M."/>
            <person name="Haas B."/>
            <person name="Abouelleil A."/>
            <person name="Alvarado L."/>
            <person name="Arachchi H.M."/>
            <person name="Berlin A.M."/>
            <person name="Chapman S.B."/>
            <person name="Dewar J."/>
            <person name="Goldberg J."/>
            <person name="Griggs A."/>
            <person name="Gujja S."/>
            <person name="Hansen M."/>
            <person name="Howarth C."/>
            <person name="Imamovic A."/>
            <person name="Larimer J."/>
            <person name="McCowan C."/>
            <person name="Murphy C."/>
            <person name="Neiman D."/>
            <person name="Pearson M."/>
            <person name="Priest M."/>
            <person name="Roberts A."/>
            <person name="Saif S."/>
            <person name="Shea T."/>
            <person name="Sisk P."/>
            <person name="Sykes S."/>
            <person name="Wortman J."/>
            <person name="Nusbaum C."/>
            <person name="Birren B."/>
        </authorList>
    </citation>
    <scope>NUCLEOTIDE SEQUENCE [LARGE SCALE GENOMIC DNA]</scope>
    <source>
        <strain evidence="8">PRA339</strain>
    </source>
</reference>
<organism evidence="7 8">
    <name type="scientific">Anncaliia algerae PRA339</name>
    <dbReference type="NCBI Taxonomy" id="1288291"/>
    <lineage>
        <taxon>Eukaryota</taxon>
        <taxon>Fungi</taxon>
        <taxon>Fungi incertae sedis</taxon>
        <taxon>Microsporidia</taxon>
        <taxon>Tubulinosematoidea</taxon>
        <taxon>Tubulinosematidae</taxon>
        <taxon>Anncaliia</taxon>
    </lineage>
</organism>
<keyword evidence="8" id="KW-1185">Reference proteome</keyword>
<dbReference type="OrthoDB" id="429711at2759"/>
<dbReference type="InterPro" id="IPR047575">
    <property type="entry name" value="Sm"/>
</dbReference>
<dbReference type="SUPFAM" id="SSF50182">
    <property type="entry name" value="Sm-like ribonucleoproteins"/>
    <property type="match status" value="1"/>
</dbReference>
<dbReference type="InterPro" id="IPR001163">
    <property type="entry name" value="Sm_dom_euk/arc"/>
</dbReference>
<dbReference type="AlphaFoldDB" id="A0A059F480"/>
<evidence type="ECO:0000313" key="8">
    <source>
        <dbReference type="Proteomes" id="UP000030655"/>
    </source>
</evidence>
<dbReference type="SMART" id="SM00651">
    <property type="entry name" value="Sm"/>
    <property type="match status" value="1"/>
</dbReference>
<dbReference type="VEuPathDB" id="MicrosporidiaDB:H312_00816"/>
<dbReference type="Proteomes" id="UP000030655">
    <property type="component" value="Unassembled WGS sequence"/>
</dbReference>
<evidence type="ECO:0000259" key="6">
    <source>
        <dbReference type="PROSITE" id="PS52002"/>
    </source>
</evidence>
<dbReference type="PANTHER" id="PTHR11021">
    <property type="entry name" value="SMALL NUCLEAR RIBONUCLEOPROTEIN F SNRNP-F"/>
    <property type="match status" value="1"/>
</dbReference>
<dbReference type="HOGENOM" id="CLU_076902_12_2_1"/>
<dbReference type="PIRSF" id="PIRSF006609">
    <property type="entry name" value="snRNP_SmF"/>
    <property type="match status" value="1"/>
</dbReference>
<dbReference type="GO" id="GO:0034715">
    <property type="term" value="C:pICln-Sm protein complex"/>
    <property type="evidence" value="ECO:0007669"/>
    <property type="project" value="TreeGrafter"/>
</dbReference>
<keyword evidence="4 5" id="KW-0687">Ribonucleoprotein</keyword>
<dbReference type="EMBL" id="KK365137">
    <property type="protein sequence ID" value="KCZ81776.1"/>
    <property type="molecule type" value="Genomic_DNA"/>
</dbReference>